<dbReference type="OrthoDB" id="5300101at2759"/>
<accession>A0A2S7Y7M1</accession>
<dbReference type="Proteomes" id="UP000237441">
    <property type="component" value="Unassembled WGS sequence"/>
</dbReference>
<reference evidence="2 3" key="1">
    <citation type="submission" date="2016-07" db="EMBL/GenBank/DDBJ databases">
        <title>Comparative genomics of the entomopathogenic fungus Beauveria bassiana.</title>
        <authorList>
            <person name="Valero Jimenez C.A."/>
            <person name="Zwaan B.J."/>
            <person name="Van Kan J.A."/>
            <person name="Takken W."/>
            <person name="Debets A.J."/>
            <person name="Schoustra S.E."/>
            <person name="Koenraadt C.J."/>
        </authorList>
    </citation>
    <scope>NUCLEOTIDE SEQUENCE [LARGE SCALE GENOMIC DNA]</scope>
    <source>
        <strain evidence="2 3">ARSEF 8028</strain>
    </source>
</reference>
<dbReference type="AlphaFoldDB" id="A0A2S7Y7M1"/>
<sequence length="69" mass="7866">MCWTRWKTPARFPDCTGKDQKNCIPFDPAYDHIQWCPTANARGHACDPPIQTSQASSTKRGRNCPAHRH</sequence>
<name>A0A2S7Y7M1_BEABA</name>
<evidence type="ECO:0000313" key="2">
    <source>
        <dbReference type="EMBL" id="PQK12049.1"/>
    </source>
</evidence>
<feature type="compositionally biased region" description="Basic residues" evidence="1">
    <location>
        <begin position="59"/>
        <end position="69"/>
    </location>
</feature>
<feature type="region of interest" description="Disordered" evidence="1">
    <location>
        <begin position="47"/>
        <end position="69"/>
    </location>
</feature>
<gene>
    <name evidence="2" type="ORF">BB8028_0003g06680</name>
</gene>
<protein>
    <submittedName>
        <fullName evidence="2">Uncharacterized protein</fullName>
    </submittedName>
</protein>
<proteinExistence type="predicted"/>
<organism evidence="2 3">
    <name type="scientific">Beauveria bassiana</name>
    <name type="common">White muscardine disease fungus</name>
    <name type="synonym">Tritirachium shiotae</name>
    <dbReference type="NCBI Taxonomy" id="176275"/>
    <lineage>
        <taxon>Eukaryota</taxon>
        <taxon>Fungi</taxon>
        <taxon>Dikarya</taxon>
        <taxon>Ascomycota</taxon>
        <taxon>Pezizomycotina</taxon>
        <taxon>Sordariomycetes</taxon>
        <taxon>Hypocreomycetidae</taxon>
        <taxon>Hypocreales</taxon>
        <taxon>Cordycipitaceae</taxon>
        <taxon>Beauveria</taxon>
    </lineage>
</organism>
<evidence type="ECO:0000313" key="3">
    <source>
        <dbReference type="Proteomes" id="UP000237441"/>
    </source>
</evidence>
<dbReference type="EMBL" id="JRHA01000003">
    <property type="protein sequence ID" value="PQK12049.1"/>
    <property type="molecule type" value="Genomic_DNA"/>
</dbReference>
<comment type="caution">
    <text evidence="2">The sequence shown here is derived from an EMBL/GenBank/DDBJ whole genome shotgun (WGS) entry which is preliminary data.</text>
</comment>
<evidence type="ECO:0000256" key="1">
    <source>
        <dbReference type="SAM" id="MobiDB-lite"/>
    </source>
</evidence>